<dbReference type="EMBL" id="SIHJ01000005">
    <property type="protein sequence ID" value="TWT30346.1"/>
    <property type="molecule type" value="Genomic_DNA"/>
</dbReference>
<keyword evidence="1" id="KW-0812">Transmembrane</keyword>
<evidence type="ECO:0000313" key="2">
    <source>
        <dbReference type="EMBL" id="TWT30346.1"/>
    </source>
</evidence>
<accession>A0A5C5UVD2</accession>
<evidence type="ECO:0000256" key="1">
    <source>
        <dbReference type="SAM" id="Phobius"/>
    </source>
</evidence>
<reference evidence="2 3" key="1">
    <citation type="submission" date="2019-02" db="EMBL/GenBank/DDBJ databases">
        <title>Deep-cultivation of Planctomycetes and their phenomic and genomic characterization uncovers novel biology.</title>
        <authorList>
            <person name="Wiegand S."/>
            <person name="Jogler M."/>
            <person name="Boedeker C."/>
            <person name="Pinto D."/>
            <person name="Vollmers J."/>
            <person name="Rivas-Marin E."/>
            <person name="Kohn T."/>
            <person name="Peeters S.H."/>
            <person name="Heuer A."/>
            <person name="Rast P."/>
            <person name="Oberbeckmann S."/>
            <person name="Bunk B."/>
            <person name="Jeske O."/>
            <person name="Meyerdierks A."/>
            <person name="Storesund J.E."/>
            <person name="Kallscheuer N."/>
            <person name="Luecker S."/>
            <person name="Lage O.M."/>
            <person name="Pohl T."/>
            <person name="Merkel B.J."/>
            <person name="Hornburger P."/>
            <person name="Mueller R.-W."/>
            <person name="Bruemmer F."/>
            <person name="Labrenz M."/>
            <person name="Spormann A.M."/>
            <person name="Op Den Camp H."/>
            <person name="Overmann J."/>
            <person name="Amann R."/>
            <person name="Jetten M.S.M."/>
            <person name="Mascher T."/>
            <person name="Medema M.H."/>
            <person name="Devos D.P."/>
            <person name="Kaster A.-K."/>
            <person name="Ovreas L."/>
            <person name="Rohde M."/>
            <person name="Galperin M.Y."/>
            <person name="Jogler C."/>
        </authorList>
    </citation>
    <scope>NUCLEOTIDE SEQUENCE [LARGE SCALE GENOMIC DNA]</scope>
    <source>
        <strain evidence="2 3">KOR34</strain>
    </source>
</reference>
<dbReference type="Proteomes" id="UP000316714">
    <property type="component" value="Unassembled WGS sequence"/>
</dbReference>
<organism evidence="2 3">
    <name type="scientific">Posidoniimonas corsicana</name>
    <dbReference type="NCBI Taxonomy" id="1938618"/>
    <lineage>
        <taxon>Bacteria</taxon>
        <taxon>Pseudomonadati</taxon>
        <taxon>Planctomycetota</taxon>
        <taxon>Planctomycetia</taxon>
        <taxon>Pirellulales</taxon>
        <taxon>Lacipirellulaceae</taxon>
        <taxon>Posidoniimonas</taxon>
    </lineage>
</organism>
<dbReference type="AlphaFoldDB" id="A0A5C5UVD2"/>
<feature type="transmembrane region" description="Helical" evidence="1">
    <location>
        <begin position="16"/>
        <end position="35"/>
    </location>
</feature>
<keyword evidence="1" id="KW-1133">Transmembrane helix</keyword>
<comment type="caution">
    <text evidence="2">The sequence shown here is derived from an EMBL/GenBank/DDBJ whole genome shotgun (WGS) entry which is preliminary data.</text>
</comment>
<sequence>MTRISYDRVRLAPADWGGLCSLALTVLMLVGATLYKVHDAAAAVRARQARIDAELGHLDAQVKRLQQDVRLLLRKDEQ</sequence>
<proteinExistence type="predicted"/>
<dbReference type="RefSeq" id="WP_146568702.1">
    <property type="nucleotide sequence ID" value="NZ_SIHJ01000005.1"/>
</dbReference>
<keyword evidence="3" id="KW-1185">Reference proteome</keyword>
<evidence type="ECO:0000313" key="3">
    <source>
        <dbReference type="Proteomes" id="UP000316714"/>
    </source>
</evidence>
<protein>
    <submittedName>
        <fullName evidence="2">Uncharacterized protein</fullName>
    </submittedName>
</protein>
<dbReference type="OrthoDB" id="9858037at2"/>
<name>A0A5C5UVD2_9BACT</name>
<gene>
    <name evidence="2" type="ORF">KOR34_49050</name>
</gene>
<keyword evidence="1" id="KW-0472">Membrane</keyword>